<dbReference type="PANTHER" id="PTHR48176:SF1">
    <property type="entry name" value="DDRGK DOMAIN-CONTAINING PROTEIN 1"/>
    <property type="match status" value="1"/>
</dbReference>
<feature type="region of interest" description="Disordered" evidence="5">
    <location>
        <begin position="40"/>
        <end position="91"/>
    </location>
</feature>
<dbReference type="InterPro" id="IPR050899">
    <property type="entry name" value="DDRGK_domain-containing"/>
</dbReference>
<dbReference type="EMBL" id="ACOU01000003">
    <property type="protein sequence ID" value="EKX73302.1"/>
    <property type="molecule type" value="Genomic_DNA"/>
</dbReference>
<name>L1LD08_THEEQ</name>
<dbReference type="Proteomes" id="UP000031512">
    <property type="component" value="Unassembled WGS sequence"/>
</dbReference>
<dbReference type="RefSeq" id="XP_004832754.1">
    <property type="nucleotide sequence ID" value="XM_004832697.1"/>
</dbReference>
<dbReference type="GO" id="GO:0044389">
    <property type="term" value="F:ubiquitin-like protein ligase binding"/>
    <property type="evidence" value="ECO:0007669"/>
    <property type="project" value="TreeGrafter"/>
</dbReference>
<evidence type="ECO:0000313" key="7">
    <source>
        <dbReference type="EMBL" id="EKX73302.1"/>
    </source>
</evidence>
<comment type="subcellular location">
    <subcellularLocation>
        <location evidence="1">Membrane</location>
        <topology evidence="1">Single-pass membrane protein</topology>
    </subcellularLocation>
</comment>
<evidence type="ECO:0000313" key="8">
    <source>
        <dbReference type="Proteomes" id="UP000031512"/>
    </source>
</evidence>
<organism evidence="7 8">
    <name type="scientific">Theileria equi strain WA</name>
    <dbReference type="NCBI Taxonomy" id="1537102"/>
    <lineage>
        <taxon>Eukaryota</taxon>
        <taxon>Sar</taxon>
        <taxon>Alveolata</taxon>
        <taxon>Apicomplexa</taxon>
        <taxon>Aconoidasida</taxon>
        <taxon>Piroplasmida</taxon>
        <taxon>Theileriidae</taxon>
        <taxon>Theileria</taxon>
    </lineage>
</organism>
<feature type="compositionally biased region" description="Basic and acidic residues" evidence="5">
    <location>
        <begin position="72"/>
        <end position="91"/>
    </location>
</feature>
<evidence type="ECO:0000256" key="6">
    <source>
        <dbReference type="SAM" id="Phobius"/>
    </source>
</evidence>
<dbReference type="VEuPathDB" id="PiroplasmaDB:BEWA_053570"/>
<dbReference type="STRING" id="1537102.L1LD08"/>
<evidence type="ECO:0000256" key="1">
    <source>
        <dbReference type="ARBA" id="ARBA00004167"/>
    </source>
</evidence>
<dbReference type="PANTHER" id="PTHR48176">
    <property type="entry name" value="DDRGK DOMAIN-CONTAINING PROTEIN 1"/>
    <property type="match status" value="1"/>
</dbReference>
<dbReference type="OrthoDB" id="2285710at2759"/>
<dbReference type="SUPFAM" id="SSF46785">
    <property type="entry name" value="Winged helix' DNA-binding domain"/>
    <property type="match status" value="1"/>
</dbReference>
<keyword evidence="8" id="KW-1185">Reference proteome</keyword>
<dbReference type="GO" id="GO:0016020">
    <property type="term" value="C:membrane"/>
    <property type="evidence" value="ECO:0007669"/>
    <property type="project" value="UniProtKB-SubCell"/>
</dbReference>
<dbReference type="eggNOG" id="KOG3054">
    <property type="taxonomic scope" value="Eukaryota"/>
</dbReference>
<keyword evidence="2 6" id="KW-0812">Transmembrane</keyword>
<proteinExistence type="predicted"/>
<evidence type="ECO:0000256" key="5">
    <source>
        <dbReference type="SAM" id="MobiDB-lite"/>
    </source>
</evidence>
<dbReference type="SMART" id="SM01128">
    <property type="entry name" value="DDRGK"/>
    <property type="match status" value="1"/>
</dbReference>
<comment type="caution">
    <text evidence="7">The sequence shown here is derived from an EMBL/GenBank/DDBJ whole genome shotgun (WGS) entry which is preliminary data.</text>
</comment>
<dbReference type="AlphaFoldDB" id="L1LD08"/>
<protein>
    <recommendedName>
        <fullName evidence="9">DDRGK domain-containing protein 1</fullName>
    </recommendedName>
</protein>
<keyword evidence="4 6" id="KW-0472">Membrane</keyword>
<dbReference type="Pfam" id="PF09756">
    <property type="entry name" value="DDRGK"/>
    <property type="match status" value="1"/>
</dbReference>
<evidence type="ECO:0008006" key="9">
    <source>
        <dbReference type="Google" id="ProtNLM"/>
    </source>
</evidence>
<dbReference type="Gene3D" id="1.10.10.10">
    <property type="entry name" value="Winged helix-like DNA-binding domain superfamily/Winged helix DNA-binding domain"/>
    <property type="match status" value="1"/>
</dbReference>
<dbReference type="InterPro" id="IPR036388">
    <property type="entry name" value="WH-like_DNA-bd_sf"/>
</dbReference>
<reference evidence="7 8" key="1">
    <citation type="journal article" date="2012" name="BMC Genomics">
        <title>Comparative genomic analysis and phylogenetic position of Theileria equi.</title>
        <authorList>
            <person name="Kappmeyer L.S."/>
            <person name="Thiagarajan M."/>
            <person name="Herndon D.R."/>
            <person name="Ramsay J.D."/>
            <person name="Caler E."/>
            <person name="Djikeng A."/>
            <person name="Gillespie J.J."/>
            <person name="Lau A.O."/>
            <person name="Roalson E.H."/>
            <person name="Silva J.C."/>
            <person name="Silva M.G."/>
            <person name="Suarez C.E."/>
            <person name="Ueti M.W."/>
            <person name="Nene V.M."/>
            <person name="Mealey R.H."/>
            <person name="Knowles D.P."/>
            <person name="Brayton K.A."/>
        </authorList>
    </citation>
    <scope>NUCLEOTIDE SEQUENCE [LARGE SCALE GENOMIC DNA]</scope>
    <source>
        <strain evidence="7 8">WA</strain>
    </source>
</reference>
<evidence type="ECO:0000256" key="4">
    <source>
        <dbReference type="ARBA" id="ARBA00023136"/>
    </source>
</evidence>
<keyword evidence="3 6" id="KW-1133">Transmembrane helix</keyword>
<dbReference type="InterPro" id="IPR036390">
    <property type="entry name" value="WH_DNA-bd_sf"/>
</dbReference>
<evidence type="ECO:0000256" key="3">
    <source>
        <dbReference type="ARBA" id="ARBA00022989"/>
    </source>
</evidence>
<sequence length="252" mass="29554">MDDKSQIVSPIATAVVLFLFTITFVLIYLTKFQGSSLNVAPEVQTGPSEAQESTTEEDEKPKKTLTTKQKKRQELKEEKKRQKALQDEEREEKEKILRKKQEILEAKRAEQEKLRKEQEQKRLEEEEKAYKELTSKFVIEREGVYTPDVEFSIEDFIEFITSKKLCNVEELSTRFSLKAEDVVKRINELEEQDRIFGLLDDQGRYIYITQNEVDSILSHIKRGRVHKSDLAPYFNSVISLEPTKKVWNFINA</sequence>
<accession>L1LD08</accession>
<dbReference type="GeneID" id="15802909"/>
<dbReference type="InterPro" id="IPR019153">
    <property type="entry name" value="DDRGK_dom-contain"/>
</dbReference>
<gene>
    <name evidence="7" type="ORF">BEWA_053570</name>
</gene>
<feature type="transmembrane region" description="Helical" evidence="6">
    <location>
        <begin position="7"/>
        <end position="29"/>
    </location>
</feature>
<dbReference type="KEGG" id="beq:BEWA_053570"/>
<evidence type="ECO:0000256" key="2">
    <source>
        <dbReference type="ARBA" id="ARBA00022692"/>
    </source>
</evidence>